<reference evidence="2 3" key="1">
    <citation type="submission" date="2018-12" db="EMBL/GenBank/DDBJ databases">
        <title>Complete Genome Sequence of the Corallopyronin A producing Myxobacterium Corallococcus coralloides B035.</title>
        <authorList>
            <person name="Bouhired S.M."/>
            <person name="Rupp O."/>
            <person name="Blom J."/>
            <person name="Schaeberle T.F."/>
            <person name="Kehraus S."/>
            <person name="Schiefer A."/>
            <person name="Pfarr K."/>
            <person name="Goesmann A."/>
            <person name="Hoerauf A."/>
            <person name="Koenig G.M."/>
        </authorList>
    </citation>
    <scope>NUCLEOTIDE SEQUENCE [LARGE SCALE GENOMIC DNA]</scope>
    <source>
        <strain evidence="2 3">B035</strain>
    </source>
</reference>
<accession>A0A410RUK3</accession>
<dbReference type="SMART" id="SM00860">
    <property type="entry name" value="SMI1_KNR4"/>
    <property type="match status" value="1"/>
</dbReference>
<evidence type="ECO:0000259" key="1">
    <source>
        <dbReference type="SMART" id="SM00860"/>
    </source>
</evidence>
<evidence type="ECO:0000313" key="3">
    <source>
        <dbReference type="Proteomes" id="UP000288758"/>
    </source>
</evidence>
<dbReference type="InterPro" id="IPR037883">
    <property type="entry name" value="Knr4/Smi1-like_sf"/>
</dbReference>
<evidence type="ECO:0000313" key="2">
    <source>
        <dbReference type="EMBL" id="QAT85556.1"/>
    </source>
</evidence>
<name>A0A410RUK3_CORCK</name>
<sequence>MPMDPLLAEVSRLHFPNAPATPAQLAAFEARVGWELDEDLRAFYLHCDGCTLFAPRADALYRVLPLAEIRRARLAIRARDEDRDGAPSIFTLVDMQDSDYVVLDSTQREAGRYPLFDAFHETFPEEMERIASSFAEFLEWALRSGNRAFWLSGEPPGR</sequence>
<dbReference type="RefSeq" id="WP_128797305.1">
    <property type="nucleotide sequence ID" value="NZ_CP034669.1"/>
</dbReference>
<dbReference type="Gene3D" id="3.40.1580.10">
    <property type="entry name" value="SMI1/KNR4-like"/>
    <property type="match status" value="1"/>
</dbReference>
<protein>
    <recommendedName>
        <fullName evidence="1">Knr4/Smi1-like domain-containing protein</fullName>
    </recommendedName>
</protein>
<dbReference type="AlphaFoldDB" id="A0A410RUK3"/>
<dbReference type="InterPro" id="IPR018958">
    <property type="entry name" value="Knr4/Smi1-like_dom"/>
</dbReference>
<organism evidence="2 3">
    <name type="scientific">Corallococcus coralloides</name>
    <name type="common">Myxococcus coralloides</name>
    <dbReference type="NCBI Taxonomy" id="184914"/>
    <lineage>
        <taxon>Bacteria</taxon>
        <taxon>Pseudomonadati</taxon>
        <taxon>Myxococcota</taxon>
        <taxon>Myxococcia</taxon>
        <taxon>Myxococcales</taxon>
        <taxon>Cystobacterineae</taxon>
        <taxon>Myxococcaceae</taxon>
        <taxon>Corallococcus</taxon>
    </lineage>
</organism>
<dbReference type="Proteomes" id="UP000288758">
    <property type="component" value="Chromosome"/>
</dbReference>
<proteinExistence type="predicted"/>
<dbReference type="SUPFAM" id="SSF160631">
    <property type="entry name" value="SMI1/KNR4-like"/>
    <property type="match status" value="1"/>
</dbReference>
<feature type="domain" description="Knr4/Smi1-like" evidence="1">
    <location>
        <begin position="19"/>
        <end position="140"/>
    </location>
</feature>
<dbReference type="EMBL" id="CP034669">
    <property type="protein sequence ID" value="QAT85556.1"/>
    <property type="molecule type" value="Genomic_DNA"/>
</dbReference>
<dbReference type="Pfam" id="PF09346">
    <property type="entry name" value="SMI1_KNR4"/>
    <property type="match status" value="1"/>
</dbReference>
<gene>
    <name evidence="2" type="ORF">EJ065_3996</name>
</gene>